<evidence type="ECO:0008006" key="3">
    <source>
        <dbReference type="Google" id="ProtNLM"/>
    </source>
</evidence>
<gene>
    <name evidence="1" type="ORF">ALP32_02207</name>
</gene>
<dbReference type="Gene3D" id="3.40.50.300">
    <property type="entry name" value="P-loop containing nucleotide triphosphate hydrolases"/>
    <property type="match status" value="1"/>
</dbReference>
<evidence type="ECO:0000313" key="1">
    <source>
        <dbReference type="EMBL" id="RMU38450.1"/>
    </source>
</evidence>
<dbReference type="InterPro" id="IPR027417">
    <property type="entry name" value="P-loop_NTPase"/>
</dbReference>
<comment type="caution">
    <text evidence="1">The sequence shown here is derived from an EMBL/GenBank/DDBJ whole genome shotgun (WGS) entry which is preliminary data.</text>
</comment>
<sequence length="724" mass="80438">MGIALFIKRIKIAIETTGGPFGFMAKFDRNLNIIRGRNSSGKSSIVHSILYALGMEELLGAQNAAALTYVLKNHVEFEDAQYPILSSKVILELESLGKTITVTRKIKEDGVNPKLVEIQECAVLSEGQSGPVIYRFLHDGGSAQIREGFYTYLENFLGLRLPMVPHTNGKQVKLYLQYIFAAMVIEQKRGWTDYIANLPYFGVKEARIKIVDFLVGTNVFEMDANRARLDHESQELSIAWQDTYRAINSDALKNSMRALGLPKNPVVVFLPESVTYQKSTLQGLVGLDQFKSNQILALQKLIQDEAKWKDTLPDETLKLIENESSMLQGLTVAYETSIGELTLHRAARNANAIHQRQAEEELSKNQAAQKLIKYGASLKLDVASDVCPACHQNIGHSLTDLHESTPHMDIETNIDYLKSQIKMLERDTAGIEQSVKETTVVGEELAKRISISKAKLRALKSDLTTNAVVSKANLRQQLQIEISIEEVSQFVQRNEVQLETLVQLSAQFKLNQEARAALPKEHYSDVDIAKYDYFAKVFRGYVSSFDYQSASVNGIRFNVENLLPELDKIELREIYKKDFAEEKGASATSTSKSSSNIARESSASDFVRLIWSYILTLYVTSANFTVKGNHPGFILMDEPGQHSMATKSQLALLQQLSAQRGLQSIVAASFDDSEAAYLEATHNVEFNLIRLGDKAIVPDGDSVLLGARVVRGGGDTSGGATVEH</sequence>
<evidence type="ECO:0000313" key="2">
    <source>
        <dbReference type="Proteomes" id="UP000281514"/>
    </source>
</evidence>
<accession>A0A3M5TXX4</accession>
<protein>
    <recommendedName>
        <fullName evidence="3">Rad50/SbcC-type AAA domain-containing protein</fullName>
    </recommendedName>
</protein>
<dbReference type="Proteomes" id="UP000281514">
    <property type="component" value="Unassembled WGS sequence"/>
</dbReference>
<name>A0A3M5TXX4_9PSED</name>
<dbReference type="EMBL" id="RBTX01000161">
    <property type="protein sequence ID" value="RMU38450.1"/>
    <property type="molecule type" value="Genomic_DNA"/>
</dbReference>
<proteinExistence type="predicted"/>
<dbReference type="AlphaFoldDB" id="A0A3M5TXX4"/>
<reference evidence="1 2" key="1">
    <citation type="submission" date="2018-08" db="EMBL/GenBank/DDBJ databases">
        <title>Recombination of ecologically and evolutionarily significant loci maintains genetic cohesion in the Pseudomonas syringae species complex.</title>
        <authorList>
            <person name="Dillon M."/>
            <person name="Thakur S."/>
            <person name="Almeida R.N.D."/>
            <person name="Weir B.S."/>
            <person name="Guttman D.S."/>
        </authorList>
    </citation>
    <scope>NUCLEOTIDE SEQUENCE [LARGE SCALE GENOMIC DNA]</scope>
    <source>
        <strain evidence="1 2">ICMP 9749</strain>
    </source>
</reference>
<organism evidence="1 2">
    <name type="scientific">Pseudomonas avellanae</name>
    <dbReference type="NCBI Taxonomy" id="46257"/>
    <lineage>
        <taxon>Bacteria</taxon>
        <taxon>Pseudomonadati</taxon>
        <taxon>Pseudomonadota</taxon>
        <taxon>Gammaproteobacteria</taxon>
        <taxon>Pseudomonadales</taxon>
        <taxon>Pseudomonadaceae</taxon>
        <taxon>Pseudomonas</taxon>
    </lineage>
</organism>